<evidence type="ECO:0000256" key="6">
    <source>
        <dbReference type="HAMAP-Rule" id="MF_00020"/>
    </source>
</evidence>
<evidence type="ECO:0000256" key="5">
    <source>
        <dbReference type="ARBA" id="ARBA00022840"/>
    </source>
</evidence>
<evidence type="ECO:0000256" key="1">
    <source>
        <dbReference type="ARBA" id="ARBA00008748"/>
    </source>
</evidence>
<comment type="pathway">
    <text evidence="6">Metabolic intermediate biosynthesis; acetyl-CoA biosynthesis; acetyl-CoA from acetate: step 1/2.</text>
</comment>
<feature type="binding site" evidence="6">
    <location>
        <position position="16"/>
    </location>
    <ligand>
        <name>ATP</name>
        <dbReference type="ChEBI" id="CHEBI:30616"/>
    </ligand>
</feature>
<name>A0ABV8L6V1_9NOCA</name>
<comment type="caution">
    <text evidence="8">The sequence shown here is derived from an EMBL/GenBank/DDBJ whole genome shotgun (WGS) entry which is preliminary data.</text>
</comment>
<evidence type="ECO:0000256" key="2">
    <source>
        <dbReference type="ARBA" id="ARBA00022679"/>
    </source>
</evidence>
<dbReference type="CDD" id="cd24010">
    <property type="entry name" value="ASKHA_NBD_AcK_PK"/>
    <property type="match status" value="1"/>
</dbReference>
<feature type="binding site" evidence="6">
    <location>
        <position position="9"/>
    </location>
    <ligand>
        <name>Mg(2+)</name>
        <dbReference type="ChEBI" id="CHEBI:18420"/>
    </ligand>
</feature>
<reference evidence="9" key="1">
    <citation type="journal article" date="2019" name="Int. J. Syst. Evol. Microbiol.">
        <title>The Global Catalogue of Microorganisms (GCM) 10K type strain sequencing project: providing services to taxonomists for standard genome sequencing and annotation.</title>
        <authorList>
            <consortium name="The Broad Institute Genomics Platform"/>
            <consortium name="The Broad Institute Genome Sequencing Center for Infectious Disease"/>
            <person name="Wu L."/>
            <person name="Ma J."/>
        </authorList>
    </citation>
    <scope>NUCLEOTIDE SEQUENCE [LARGE SCALE GENOMIC DNA]</scope>
    <source>
        <strain evidence="9">CGMCC 4.7204</strain>
    </source>
</reference>
<evidence type="ECO:0000313" key="9">
    <source>
        <dbReference type="Proteomes" id="UP001595767"/>
    </source>
</evidence>
<dbReference type="PANTHER" id="PTHR21060:SF15">
    <property type="entry name" value="ACETATE KINASE-RELATED"/>
    <property type="match status" value="1"/>
</dbReference>
<feature type="binding site" evidence="6">
    <location>
        <position position="91"/>
    </location>
    <ligand>
        <name>substrate</name>
    </ligand>
</feature>
<dbReference type="PANTHER" id="PTHR21060">
    <property type="entry name" value="ACETATE KINASE"/>
    <property type="match status" value="1"/>
</dbReference>
<feature type="site" description="Transition state stabilizer" evidence="6">
    <location>
        <position position="180"/>
    </location>
</feature>
<evidence type="ECO:0000256" key="4">
    <source>
        <dbReference type="ARBA" id="ARBA00022777"/>
    </source>
</evidence>
<comment type="subcellular location">
    <subcellularLocation>
        <location evidence="6">Cytoplasm</location>
    </subcellularLocation>
</comment>
<feature type="binding site" evidence="6">
    <location>
        <begin position="208"/>
        <end position="212"/>
    </location>
    <ligand>
        <name>ATP</name>
        <dbReference type="ChEBI" id="CHEBI:30616"/>
    </ligand>
</feature>
<dbReference type="Gene3D" id="3.30.420.40">
    <property type="match status" value="2"/>
</dbReference>
<dbReference type="InterPro" id="IPR004372">
    <property type="entry name" value="Ac/propionate_kinase"/>
</dbReference>
<organism evidence="8 9">
    <name type="scientific">Nocardia rhizosphaerae</name>
    <dbReference type="NCBI Taxonomy" id="1691571"/>
    <lineage>
        <taxon>Bacteria</taxon>
        <taxon>Bacillati</taxon>
        <taxon>Actinomycetota</taxon>
        <taxon>Actinomycetes</taxon>
        <taxon>Mycobacteriales</taxon>
        <taxon>Nocardiaceae</taxon>
        <taxon>Nocardia</taxon>
    </lineage>
</organism>
<dbReference type="PROSITE" id="PS01076">
    <property type="entry name" value="ACETATE_KINASE_2"/>
    <property type="match status" value="1"/>
</dbReference>
<dbReference type="Proteomes" id="UP001595767">
    <property type="component" value="Unassembled WGS sequence"/>
</dbReference>
<evidence type="ECO:0000256" key="3">
    <source>
        <dbReference type="ARBA" id="ARBA00022741"/>
    </source>
</evidence>
<dbReference type="InterPro" id="IPR000890">
    <property type="entry name" value="Aliphatic_acid_kin_short-chain"/>
</dbReference>
<keyword evidence="5 6" id="KW-0067">ATP-binding</keyword>
<dbReference type="GO" id="GO:0008776">
    <property type="term" value="F:acetate kinase activity"/>
    <property type="evidence" value="ECO:0007669"/>
    <property type="project" value="UniProtKB-EC"/>
</dbReference>
<keyword evidence="2 6" id="KW-0808">Transferase</keyword>
<keyword evidence="4 6" id="KW-0418">Kinase</keyword>
<comment type="similarity">
    <text evidence="1 6 7">Belongs to the acetokinase family.</text>
</comment>
<feature type="binding site" evidence="6">
    <location>
        <begin position="282"/>
        <end position="284"/>
    </location>
    <ligand>
        <name>ATP</name>
        <dbReference type="ChEBI" id="CHEBI:30616"/>
    </ligand>
</feature>
<feature type="active site" description="Proton donor/acceptor" evidence="6">
    <location>
        <position position="148"/>
    </location>
</feature>
<keyword evidence="3 6" id="KW-0547">Nucleotide-binding</keyword>
<feature type="binding site" evidence="6">
    <location>
        <position position="384"/>
    </location>
    <ligand>
        <name>Mg(2+)</name>
        <dbReference type="ChEBI" id="CHEBI:18420"/>
    </ligand>
</feature>
<dbReference type="Pfam" id="PF00871">
    <property type="entry name" value="Acetate_kinase"/>
    <property type="match status" value="1"/>
</dbReference>
<keyword evidence="9" id="KW-1185">Reference proteome</keyword>
<sequence length="399" mass="42270">MSDLVLVLNCGSSSIKYQLLHADSAEVLASGLVEKIGEAHGGRIVHECGDRKLVHEGAIADHRAGLRQAFEMFRETGIDLTTIGVSAVGHRVVHGGEVFWQPTLITDEVVRTIDELSVLAPLHNPANVIGIESTRELLPDIPEVAVFDTAFFHAMPEAARTYAIDAKLAAAHGVRKYGFHGTSHHYVSERAAQFLGKPVSDLDQIVFHLGNGASASAIAGGVAVDTTMGMTPLEGLVMGTRPGDLDPGIMPQLMNAAGLDLAAVEQLLNRESGIKGLSGVNDFRELQQLIDNGDAAAKLAYDVYIHRLRRYLGAYLVELGRVDTIVFTAGVGENSPAVRADALAGLSGFGIEIDPDRNATRTPGVRVISPDTAPVAVLVVPTNEELAIARAAHRLVGAG</sequence>
<comment type="subunit">
    <text evidence="6">Homodimer.</text>
</comment>
<feature type="binding site" evidence="6">
    <location>
        <begin position="330"/>
        <end position="334"/>
    </location>
    <ligand>
        <name>ATP</name>
        <dbReference type="ChEBI" id="CHEBI:30616"/>
    </ligand>
</feature>
<dbReference type="RefSeq" id="WP_378551174.1">
    <property type="nucleotide sequence ID" value="NZ_JBHSBA010000006.1"/>
</dbReference>
<dbReference type="PRINTS" id="PR00471">
    <property type="entry name" value="ACETATEKNASE"/>
</dbReference>
<protein>
    <recommendedName>
        <fullName evidence="6">Acetate kinase</fullName>
        <ecNumber evidence="6">2.7.2.1</ecNumber>
    </recommendedName>
    <alternativeName>
        <fullName evidence="6">Acetokinase</fullName>
    </alternativeName>
</protein>
<evidence type="ECO:0000313" key="8">
    <source>
        <dbReference type="EMBL" id="MFC4126203.1"/>
    </source>
</evidence>
<dbReference type="InterPro" id="IPR023865">
    <property type="entry name" value="Aliphatic_acid_kinase_CS"/>
</dbReference>
<dbReference type="SUPFAM" id="SSF53067">
    <property type="entry name" value="Actin-like ATPase domain"/>
    <property type="match status" value="2"/>
</dbReference>
<dbReference type="InterPro" id="IPR043129">
    <property type="entry name" value="ATPase_NBD"/>
</dbReference>
<keyword evidence="6" id="KW-0963">Cytoplasm</keyword>
<dbReference type="EC" id="2.7.2.1" evidence="6"/>
<comment type="function">
    <text evidence="6">Catalyzes the formation of acetyl phosphate from acetate and ATP. Can also catalyze the reverse reaction.</text>
</comment>
<comment type="catalytic activity">
    <reaction evidence="6">
        <text>acetate + ATP = acetyl phosphate + ADP</text>
        <dbReference type="Rhea" id="RHEA:11352"/>
        <dbReference type="ChEBI" id="CHEBI:22191"/>
        <dbReference type="ChEBI" id="CHEBI:30089"/>
        <dbReference type="ChEBI" id="CHEBI:30616"/>
        <dbReference type="ChEBI" id="CHEBI:456216"/>
        <dbReference type="EC" id="2.7.2.1"/>
    </reaction>
</comment>
<comment type="cofactor">
    <cofactor evidence="6">
        <name>Mg(2+)</name>
        <dbReference type="ChEBI" id="CHEBI:18420"/>
    </cofactor>
    <cofactor evidence="6">
        <name>Mn(2+)</name>
        <dbReference type="ChEBI" id="CHEBI:29035"/>
    </cofactor>
    <text evidence="6">Mg(2+). Can also accept Mn(2+).</text>
</comment>
<accession>A0ABV8L6V1</accession>
<gene>
    <name evidence="6" type="primary">ackA</name>
    <name evidence="8" type="ORF">ACFOW8_14800</name>
</gene>
<dbReference type="EMBL" id="JBHSBA010000006">
    <property type="protein sequence ID" value="MFC4126203.1"/>
    <property type="molecule type" value="Genomic_DNA"/>
</dbReference>
<dbReference type="HAMAP" id="MF_00020">
    <property type="entry name" value="Acetate_kinase"/>
    <property type="match status" value="1"/>
</dbReference>
<proteinExistence type="inferred from homology"/>
<keyword evidence="6" id="KW-0479">Metal-binding</keyword>
<keyword evidence="6" id="KW-0460">Magnesium</keyword>
<dbReference type="PROSITE" id="PS01075">
    <property type="entry name" value="ACETATE_KINASE_1"/>
    <property type="match status" value="1"/>
</dbReference>
<dbReference type="PIRSF" id="PIRSF000722">
    <property type="entry name" value="Acetate_prop_kin"/>
    <property type="match status" value="1"/>
</dbReference>
<evidence type="ECO:0000256" key="7">
    <source>
        <dbReference type="RuleBase" id="RU003835"/>
    </source>
</evidence>
<feature type="site" description="Transition state stabilizer" evidence="6">
    <location>
        <position position="241"/>
    </location>
</feature>
<dbReference type="NCBIfam" id="TIGR00016">
    <property type="entry name" value="ackA"/>
    <property type="match status" value="1"/>
</dbReference>